<comment type="caution">
    <text evidence="1">The sequence shown here is derived from an EMBL/GenBank/DDBJ whole genome shotgun (WGS) entry which is preliminary data.</text>
</comment>
<evidence type="ECO:0000313" key="1">
    <source>
        <dbReference type="EMBL" id="KAI0507226.1"/>
    </source>
</evidence>
<reference evidence="1" key="1">
    <citation type="journal article" date="2022" name="Front. Genet.">
        <title>Chromosome-Scale Assembly of the Dendrobium nobile Genome Provides Insights Into the Molecular Mechanism of the Biosynthesis of the Medicinal Active Ingredient of Dendrobium.</title>
        <authorList>
            <person name="Xu Q."/>
            <person name="Niu S.-C."/>
            <person name="Li K.-L."/>
            <person name="Zheng P.-J."/>
            <person name="Zhang X.-J."/>
            <person name="Jia Y."/>
            <person name="Liu Y."/>
            <person name="Niu Y.-X."/>
            <person name="Yu L.-H."/>
            <person name="Chen D.-F."/>
            <person name="Zhang G.-Q."/>
        </authorList>
    </citation>
    <scope>NUCLEOTIDE SEQUENCE</scope>
    <source>
        <tissue evidence="1">Leaf</tissue>
    </source>
</reference>
<proteinExistence type="predicted"/>
<keyword evidence="2" id="KW-1185">Reference proteome</keyword>
<dbReference type="Proteomes" id="UP000829196">
    <property type="component" value="Unassembled WGS sequence"/>
</dbReference>
<evidence type="ECO:0000313" key="2">
    <source>
        <dbReference type="Proteomes" id="UP000829196"/>
    </source>
</evidence>
<sequence>MPGPPNKCRTTNSILHRIQIQLGFQSDYLPKQDNGIFISFLIENYLRKSLISKQEGESSHPGRSKTEETNKDFASKSKINSLYWIFYFLPSRLLFSSNPAFPFLSFPASFAAK</sequence>
<gene>
    <name evidence="1" type="ORF">KFK09_013348</name>
</gene>
<dbReference type="AlphaFoldDB" id="A0A8T3B9W8"/>
<protein>
    <submittedName>
        <fullName evidence="1">Uncharacterized protein</fullName>
    </submittedName>
</protein>
<name>A0A8T3B9W8_DENNO</name>
<accession>A0A8T3B9W8</accession>
<dbReference type="EMBL" id="JAGYWB010000010">
    <property type="protein sequence ID" value="KAI0507226.1"/>
    <property type="molecule type" value="Genomic_DNA"/>
</dbReference>
<organism evidence="1 2">
    <name type="scientific">Dendrobium nobile</name>
    <name type="common">Orchid</name>
    <dbReference type="NCBI Taxonomy" id="94219"/>
    <lineage>
        <taxon>Eukaryota</taxon>
        <taxon>Viridiplantae</taxon>
        <taxon>Streptophyta</taxon>
        <taxon>Embryophyta</taxon>
        <taxon>Tracheophyta</taxon>
        <taxon>Spermatophyta</taxon>
        <taxon>Magnoliopsida</taxon>
        <taxon>Liliopsida</taxon>
        <taxon>Asparagales</taxon>
        <taxon>Orchidaceae</taxon>
        <taxon>Epidendroideae</taxon>
        <taxon>Malaxideae</taxon>
        <taxon>Dendrobiinae</taxon>
        <taxon>Dendrobium</taxon>
    </lineage>
</organism>